<gene>
    <name evidence="2" type="ordered locus">pQBR0276</name>
</gene>
<keyword evidence="2" id="KW-0614">Plasmid</keyword>
<organism evidence="2 3">
    <name type="scientific">Pseudomonas fluorescens (strain SBW25)</name>
    <dbReference type="NCBI Taxonomy" id="216595"/>
    <lineage>
        <taxon>Bacteria</taxon>
        <taxon>Pseudomonadati</taxon>
        <taxon>Pseudomonadota</taxon>
        <taxon>Gammaproteobacteria</taxon>
        <taxon>Pseudomonadales</taxon>
        <taxon>Pseudomonadaceae</taxon>
        <taxon>Pseudomonas</taxon>
    </lineage>
</organism>
<protein>
    <submittedName>
        <fullName evidence="2">Uncharacterized protein</fullName>
    </submittedName>
</protein>
<keyword evidence="1" id="KW-0175">Coiled coil</keyword>
<dbReference type="AlphaFoldDB" id="A4V6Z7"/>
<name>A4V6Z7_PSEFS</name>
<feature type="coiled-coil region" evidence="1">
    <location>
        <begin position="41"/>
        <end position="82"/>
    </location>
</feature>
<accession>A4V6Z7</accession>
<reference evidence="2 3" key="1">
    <citation type="journal article" date="2007" name="ISME J.">
        <title>Sequence-based analysis of pQBR103; a representative of a unique, transfer-proficient mega plasmid resident in the microbial community of sugar beet.</title>
        <authorList>
            <person name="Tett A."/>
            <person name="Spiers A.J."/>
            <person name="Crossman L.C."/>
            <person name="Ager D."/>
            <person name="Ciric L."/>
            <person name="Dow J.M."/>
            <person name="Fry J.C."/>
            <person name="Harris D."/>
            <person name="Lilley A."/>
            <person name="Oliver A."/>
            <person name="Parkhill J."/>
            <person name="Quail M.A."/>
            <person name="Rainey P.B."/>
            <person name="Saunders N.J."/>
            <person name="Seeger K."/>
            <person name="Snyder L.A.S."/>
            <person name="Squares R."/>
            <person name="Thomas C.M."/>
            <person name="Turner S.L."/>
            <person name="Zhang X.-X."/>
            <person name="Field D."/>
            <person name="Bailey M.J."/>
        </authorList>
    </citation>
    <scope>NUCLEOTIDE SEQUENCE [LARGE SCALE GENOMIC DNA]</scope>
    <source>
        <strain evidence="2 3">SBW25</strain>
    </source>
</reference>
<evidence type="ECO:0000313" key="2">
    <source>
        <dbReference type="EMBL" id="CAM96308.1"/>
    </source>
</evidence>
<geneLocation type="plasmid" evidence="2 3">
    <name>pQBR103</name>
</geneLocation>
<evidence type="ECO:0000256" key="1">
    <source>
        <dbReference type="SAM" id="Coils"/>
    </source>
</evidence>
<evidence type="ECO:0000313" key="3">
    <source>
        <dbReference type="Proteomes" id="UP000002332"/>
    </source>
</evidence>
<proteinExistence type="predicted"/>
<sequence length="150" mass="16904">MSIEGIMTIRGIRISLRSVPYLGNDKMNHWLKTLLPKNASAVELSQKIDDADERVQNLKEQIIAVQSRRAELEREAKDLASQCLSDDQLASVCSDEAALLNSCRVSASILQSELRRLFVESSPFLSELAQSEMDKTISIHDNLGRWLSRF</sequence>
<dbReference type="EMBL" id="AM235768">
    <property type="protein sequence ID" value="CAM96308.1"/>
    <property type="molecule type" value="Genomic_DNA"/>
</dbReference>
<dbReference type="Proteomes" id="UP000002332">
    <property type="component" value="Plasmid pQBR103"/>
</dbReference>